<evidence type="ECO:0000256" key="7">
    <source>
        <dbReference type="ARBA" id="ARBA00023170"/>
    </source>
</evidence>
<feature type="transmembrane region" description="Helical" evidence="9">
    <location>
        <begin position="78"/>
        <end position="99"/>
    </location>
</feature>
<evidence type="ECO:0000256" key="5">
    <source>
        <dbReference type="ARBA" id="ARBA00022989"/>
    </source>
</evidence>
<evidence type="ECO:0000313" key="10">
    <source>
        <dbReference type="EMBL" id="CAK1548309.1"/>
    </source>
</evidence>
<dbReference type="GO" id="GO:0004984">
    <property type="term" value="F:olfactory receptor activity"/>
    <property type="evidence" value="ECO:0007669"/>
    <property type="project" value="InterPro"/>
</dbReference>
<dbReference type="Proteomes" id="UP001497472">
    <property type="component" value="Unassembled WGS sequence"/>
</dbReference>
<feature type="transmembrane region" description="Helical" evidence="9">
    <location>
        <begin position="273"/>
        <end position="297"/>
    </location>
</feature>
<evidence type="ECO:0000256" key="6">
    <source>
        <dbReference type="ARBA" id="ARBA00023136"/>
    </source>
</evidence>
<keyword evidence="3 9" id="KW-0812">Transmembrane</keyword>
<feature type="transmembrane region" description="Helical" evidence="9">
    <location>
        <begin position="184"/>
        <end position="202"/>
    </location>
</feature>
<dbReference type="PANTHER" id="PTHR21137:SF44">
    <property type="entry name" value="ODORANT RECEPTOR 13A-RELATED"/>
    <property type="match status" value="1"/>
</dbReference>
<keyword evidence="7 9" id="KW-0675">Receptor</keyword>
<evidence type="ECO:0000256" key="4">
    <source>
        <dbReference type="ARBA" id="ARBA00022725"/>
    </source>
</evidence>
<sequence length="402" mass="45502">MADSSTDVAKREIRESLKLSTFFMRLIGFTLHKPKTPSAVIIQKLIFSATVVGVVIHVLSELSFLCVTSTNSPRVEDVVPLIHTVGYGILSISKFAVLYSKKSIFAQLLDDLSTIWPVAPLETEAQLLKSSSLKALRLTHSWYFGLNESGVCFFAITPVSLYFFNQMRGQNYAIRSIWASWYPFNIYSSNFVHVCVYIFEIFSGQSCVWVMITSDLLFTGMASHIILLLKLLQQRLLKLGEMGRTDEDDYKELIGSIQLHQKLIKYCKDLENAFSLVNLINVALSSVNICCVLFVIVLLEPVMGMSNKLFLGASLIQIGIICWYGENIIQENAKIAEAAYNNNWYKLSPRCRRSLAFLIQRAQKPIAFTAMNFTNISLVTYSAILTRSYSYFTLLYTMYGQN</sequence>
<dbReference type="EMBL" id="CAVLEF010000010">
    <property type="protein sequence ID" value="CAK1548309.1"/>
    <property type="molecule type" value="Genomic_DNA"/>
</dbReference>
<evidence type="ECO:0000256" key="1">
    <source>
        <dbReference type="ARBA" id="ARBA00004141"/>
    </source>
</evidence>
<dbReference type="PANTHER" id="PTHR21137">
    <property type="entry name" value="ODORANT RECEPTOR"/>
    <property type="match status" value="1"/>
</dbReference>
<dbReference type="AlphaFoldDB" id="A0AAV1JFM2"/>
<dbReference type="GO" id="GO:0005549">
    <property type="term" value="F:odorant binding"/>
    <property type="evidence" value="ECO:0007669"/>
    <property type="project" value="InterPro"/>
</dbReference>
<comment type="subcellular location">
    <subcellularLocation>
        <location evidence="9">Cell membrane</location>
        <topology evidence="9">Multi-pass membrane protein</topology>
    </subcellularLocation>
    <subcellularLocation>
        <location evidence="1">Membrane</location>
        <topology evidence="1">Multi-pass membrane protein</topology>
    </subcellularLocation>
</comment>
<gene>
    <name evidence="10" type="ORF">LNINA_LOCUS7715</name>
</gene>
<dbReference type="GO" id="GO:0005886">
    <property type="term" value="C:plasma membrane"/>
    <property type="evidence" value="ECO:0007669"/>
    <property type="project" value="UniProtKB-SubCell"/>
</dbReference>
<dbReference type="GO" id="GO:0007165">
    <property type="term" value="P:signal transduction"/>
    <property type="evidence" value="ECO:0007669"/>
    <property type="project" value="UniProtKB-KW"/>
</dbReference>
<keyword evidence="8 9" id="KW-0807">Transducer</keyword>
<keyword evidence="11" id="KW-1185">Reference proteome</keyword>
<comment type="caution">
    <text evidence="10">The sequence shown here is derived from an EMBL/GenBank/DDBJ whole genome shotgun (WGS) entry which is preliminary data.</text>
</comment>
<evidence type="ECO:0000256" key="8">
    <source>
        <dbReference type="ARBA" id="ARBA00023224"/>
    </source>
</evidence>
<organism evidence="10 11">
    <name type="scientific">Leptosia nina</name>
    <dbReference type="NCBI Taxonomy" id="320188"/>
    <lineage>
        <taxon>Eukaryota</taxon>
        <taxon>Metazoa</taxon>
        <taxon>Ecdysozoa</taxon>
        <taxon>Arthropoda</taxon>
        <taxon>Hexapoda</taxon>
        <taxon>Insecta</taxon>
        <taxon>Pterygota</taxon>
        <taxon>Neoptera</taxon>
        <taxon>Endopterygota</taxon>
        <taxon>Lepidoptera</taxon>
        <taxon>Glossata</taxon>
        <taxon>Ditrysia</taxon>
        <taxon>Papilionoidea</taxon>
        <taxon>Pieridae</taxon>
        <taxon>Pierinae</taxon>
        <taxon>Leptosia</taxon>
    </lineage>
</organism>
<evidence type="ECO:0000256" key="9">
    <source>
        <dbReference type="RuleBase" id="RU351113"/>
    </source>
</evidence>
<reference evidence="10 11" key="1">
    <citation type="submission" date="2023-11" db="EMBL/GenBank/DDBJ databases">
        <authorList>
            <person name="Okamura Y."/>
        </authorList>
    </citation>
    <scope>NUCLEOTIDE SEQUENCE [LARGE SCALE GENOMIC DNA]</scope>
</reference>
<evidence type="ECO:0000313" key="11">
    <source>
        <dbReference type="Proteomes" id="UP001497472"/>
    </source>
</evidence>
<feature type="transmembrane region" description="Helical" evidence="9">
    <location>
        <begin position="208"/>
        <end position="229"/>
    </location>
</feature>
<proteinExistence type="inferred from homology"/>
<keyword evidence="6 9" id="KW-0472">Membrane</keyword>
<dbReference type="Pfam" id="PF02949">
    <property type="entry name" value="7tm_6"/>
    <property type="match status" value="1"/>
</dbReference>
<name>A0AAV1JFM2_9NEOP</name>
<keyword evidence="2 9" id="KW-0716">Sensory transduction</keyword>
<keyword evidence="4 9" id="KW-0552">Olfaction</keyword>
<dbReference type="InterPro" id="IPR004117">
    <property type="entry name" value="7tm6_olfct_rcpt"/>
</dbReference>
<feature type="transmembrane region" description="Helical" evidence="9">
    <location>
        <begin position="45"/>
        <end position="66"/>
    </location>
</feature>
<comment type="similarity">
    <text evidence="9">Belongs to the insect chemoreceptor superfamily. Heteromeric odorant receptor channel (TC 1.A.69) family.</text>
</comment>
<accession>A0AAV1JFM2</accession>
<evidence type="ECO:0000256" key="3">
    <source>
        <dbReference type="ARBA" id="ARBA00022692"/>
    </source>
</evidence>
<protein>
    <recommendedName>
        <fullName evidence="9">Odorant receptor</fullName>
    </recommendedName>
</protein>
<feature type="transmembrane region" description="Helical" evidence="9">
    <location>
        <begin position="142"/>
        <end position="164"/>
    </location>
</feature>
<evidence type="ECO:0000256" key="2">
    <source>
        <dbReference type="ARBA" id="ARBA00022606"/>
    </source>
</evidence>
<feature type="transmembrane region" description="Helical" evidence="9">
    <location>
        <begin position="309"/>
        <end position="325"/>
    </location>
</feature>
<keyword evidence="5 9" id="KW-1133">Transmembrane helix</keyword>